<accession>A0A6G1KBF7</accession>
<dbReference type="InterPro" id="IPR059095">
    <property type="entry name" value="Znf_C2H2_17_2nd"/>
</dbReference>
<evidence type="ECO:0000313" key="4">
    <source>
        <dbReference type="EMBL" id="KAF2710154.1"/>
    </source>
</evidence>
<dbReference type="OrthoDB" id="5062908at2759"/>
<keyword evidence="5" id="KW-1185">Reference proteome</keyword>
<dbReference type="AlphaFoldDB" id="A0A6G1KBF7"/>
<feature type="region of interest" description="Disordered" evidence="1">
    <location>
        <begin position="376"/>
        <end position="412"/>
    </location>
</feature>
<evidence type="ECO:0000256" key="1">
    <source>
        <dbReference type="SAM" id="MobiDB-lite"/>
    </source>
</evidence>
<sequence length="480" mass="53774">MTQGDVYDIKHDSASEYSMDSAYQSQRSASRRGITMSEGFQPVGAQDNRIQMNNRTQMDNHYCTPGFSSDDFFADSQPTMGPMNLPSTTVDGGTNTFAYANLSPAQDYSSYPIAANSHFDMGFQQWGTATPQPFHNAFIFTPHPRPAHNLDTAMYQNEPNEMFFNGLQPASRPLLDASVRTVSSGSSFTTHEASHPNPIMMSPSTALVDFEQLLEARTDKEETVLTSLAAKSIADEEDLLSPRDAAEAKNMEEEQGKAARSHKLYQAQPDASGQYHCPQEGQQGCTHRPTNLKCNYDKYVDSHLKPFRCNKKVCIGVQFSSTACLLRHEREAHGMHGHGSRPHLCQFEDCERSVDGHGFPRRYNLFDHMKRVHDFTGPTTEPSPAPTPAPTARKNISRKRKSTAEEIGEKRQKVAKQTAQEALEQHRKQLQADFMTKRQHIINTLIQLASPDDLREDLQLTKEVMRLHDLATDFKKSSGG</sequence>
<dbReference type="EMBL" id="MU005769">
    <property type="protein sequence ID" value="KAF2710154.1"/>
    <property type="molecule type" value="Genomic_DNA"/>
</dbReference>
<gene>
    <name evidence="4" type="ORF">K504DRAFT_252767</name>
</gene>
<feature type="compositionally biased region" description="Basic and acidic residues" evidence="1">
    <location>
        <begin position="402"/>
        <end position="412"/>
    </location>
</feature>
<feature type="region of interest" description="Disordered" evidence="1">
    <location>
        <begin position="247"/>
        <end position="282"/>
    </location>
</feature>
<evidence type="ECO:0000259" key="2">
    <source>
        <dbReference type="Pfam" id="PF26176"/>
    </source>
</evidence>
<name>A0A6G1KBF7_9PLEO</name>
<dbReference type="Pfam" id="PF26177">
    <property type="entry name" value="zf_C2H2_17_1st"/>
    <property type="match status" value="1"/>
</dbReference>
<feature type="domain" description="C2H2-domain containing protein first zinc finger" evidence="3">
    <location>
        <begin position="305"/>
        <end position="334"/>
    </location>
</feature>
<protein>
    <recommendedName>
        <fullName evidence="6">C2H2-type domain-containing protein</fullName>
    </recommendedName>
</protein>
<dbReference type="Proteomes" id="UP000799428">
    <property type="component" value="Unassembled WGS sequence"/>
</dbReference>
<feature type="domain" description="C2H2-domain containing protein second zinc finger" evidence="2">
    <location>
        <begin position="342"/>
        <end position="373"/>
    </location>
</feature>
<evidence type="ECO:0000259" key="3">
    <source>
        <dbReference type="Pfam" id="PF26177"/>
    </source>
</evidence>
<proteinExistence type="predicted"/>
<evidence type="ECO:0000313" key="5">
    <source>
        <dbReference type="Proteomes" id="UP000799428"/>
    </source>
</evidence>
<feature type="compositionally biased region" description="Basic and acidic residues" evidence="1">
    <location>
        <begin position="247"/>
        <end position="257"/>
    </location>
</feature>
<reference evidence="4" key="1">
    <citation type="journal article" date="2020" name="Stud. Mycol.">
        <title>101 Dothideomycetes genomes: a test case for predicting lifestyles and emergence of pathogens.</title>
        <authorList>
            <person name="Haridas S."/>
            <person name="Albert R."/>
            <person name="Binder M."/>
            <person name="Bloem J."/>
            <person name="Labutti K."/>
            <person name="Salamov A."/>
            <person name="Andreopoulos B."/>
            <person name="Baker S."/>
            <person name="Barry K."/>
            <person name="Bills G."/>
            <person name="Bluhm B."/>
            <person name="Cannon C."/>
            <person name="Castanera R."/>
            <person name="Culley D."/>
            <person name="Daum C."/>
            <person name="Ezra D."/>
            <person name="Gonzalez J."/>
            <person name="Henrissat B."/>
            <person name="Kuo A."/>
            <person name="Liang C."/>
            <person name="Lipzen A."/>
            <person name="Lutzoni F."/>
            <person name="Magnuson J."/>
            <person name="Mondo S."/>
            <person name="Nolan M."/>
            <person name="Ohm R."/>
            <person name="Pangilinan J."/>
            <person name="Park H.-J."/>
            <person name="Ramirez L."/>
            <person name="Alfaro M."/>
            <person name="Sun H."/>
            <person name="Tritt A."/>
            <person name="Yoshinaga Y."/>
            <person name="Zwiers L.-H."/>
            <person name="Turgeon B."/>
            <person name="Goodwin S."/>
            <person name="Spatafora J."/>
            <person name="Crous P."/>
            <person name="Grigoriev I."/>
        </authorList>
    </citation>
    <scope>NUCLEOTIDE SEQUENCE</scope>
    <source>
        <strain evidence="4">CBS 279.74</strain>
    </source>
</reference>
<dbReference type="Pfam" id="PF26176">
    <property type="entry name" value="zf_C2H2_17_2"/>
    <property type="match status" value="1"/>
</dbReference>
<dbReference type="Gene3D" id="3.30.160.60">
    <property type="entry name" value="Classic Zinc Finger"/>
    <property type="match status" value="1"/>
</dbReference>
<organism evidence="4 5">
    <name type="scientific">Pleomassaria siparia CBS 279.74</name>
    <dbReference type="NCBI Taxonomy" id="1314801"/>
    <lineage>
        <taxon>Eukaryota</taxon>
        <taxon>Fungi</taxon>
        <taxon>Dikarya</taxon>
        <taxon>Ascomycota</taxon>
        <taxon>Pezizomycotina</taxon>
        <taxon>Dothideomycetes</taxon>
        <taxon>Pleosporomycetidae</taxon>
        <taxon>Pleosporales</taxon>
        <taxon>Pleomassariaceae</taxon>
        <taxon>Pleomassaria</taxon>
    </lineage>
</organism>
<dbReference type="InterPro" id="IPR059009">
    <property type="entry name" value="Znf_C2H2_17_1st"/>
</dbReference>
<evidence type="ECO:0008006" key="6">
    <source>
        <dbReference type="Google" id="ProtNLM"/>
    </source>
</evidence>